<name>A0ACB9TBD0_HOLOL</name>
<dbReference type="EMBL" id="CM043018">
    <property type="protein sequence ID" value="KAI4464087.1"/>
    <property type="molecule type" value="Genomic_DNA"/>
</dbReference>
<gene>
    <name evidence="1" type="ORF">MML48_4g00017204</name>
</gene>
<accession>A0ACB9TBD0</accession>
<organism evidence="1 2">
    <name type="scientific">Holotrichia oblita</name>
    <name type="common">Chafer beetle</name>
    <dbReference type="NCBI Taxonomy" id="644536"/>
    <lineage>
        <taxon>Eukaryota</taxon>
        <taxon>Metazoa</taxon>
        <taxon>Ecdysozoa</taxon>
        <taxon>Arthropoda</taxon>
        <taxon>Hexapoda</taxon>
        <taxon>Insecta</taxon>
        <taxon>Pterygota</taxon>
        <taxon>Neoptera</taxon>
        <taxon>Endopterygota</taxon>
        <taxon>Coleoptera</taxon>
        <taxon>Polyphaga</taxon>
        <taxon>Scarabaeiformia</taxon>
        <taxon>Scarabaeidae</taxon>
        <taxon>Melolonthinae</taxon>
        <taxon>Holotrichia</taxon>
    </lineage>
</organism>
<sequence>MDQLLNIYEKTSKQWQQFTQLTLTAIEEINNKIELVEKKHAEIQNTIDNINTLSKHAQAQGLIKICPRAYITATIKHTGEYNVEMNPEYQCTLTKDQTIEIRAKMTVSNQMSFVIASISAVLIFSGMQMYKPWFVASQLNHIVGGYLGSLLFLFMFAAIGNLEAYCFGKSFQAKMFPEVTICFCLALMSTGTIHRVCFTTCILFSLITLYYINSYSQKVHVVPTVATATHIGKKRK</sequence>
<reference evidence="1" key="1">
    <citation type="submission" date="2022-04" db="EMBL/GenBank/DDBJ databases">
        <title>Chromosome-scale genome assembly of Holotrichia oblita Faldermann.</title>
        <authorList>
            <person name="Rongchong L."/>
        </authorList>
    </citation>
    <scope>NUCLEOTIDE SEQUENCE</scope>
    <source>
        <strain evidence="1">81SQS9</strain>
    </source>
</reference>
<proteinExistence type="predicted"/>
<protein>
    <submittedName>
        <fullName evidence="1">Keratinocyte-associated protein 2</fullName>
    </submittedName>
</protein>
<evidence type="ECO:0000313" key="1">
    <source>
        <dbReference type="EMBL" id="KAI4464087.1"/>
    </source>
</evidence>
<evidence type="ECO:0000313" key="2">
    <source>
        <dbReference type="Proteomes" id="UP001056778"/>
    </source>
</evidence>
<keyword evidence="2" id="KW-1185">Reference proteome</keyword>
<comment type="caution">
    <text evidence="1">The sequence shown here is derived from an EMBL/GenBank/DDBJ whole genome shotgun (WGS) entry which is preliminary data.</text>
</comment>
<dbReference type="Proteomes" id="UP001056778">
    <property type="component" value="Chromosome 4"/>
</dbReference>